<gene>
    <name evidence="2" type="ORF">HJG60_010706</name>
</gene>
<accession>A0A834EF29</accession>
<proteinExistence type="predicted"/>
<evidence type="ECO:0000313" key="3">
    <source>
        <dbReference type="Proteomes" id="UP000664940"/>
    </source>
</evidence>
<dbReference type="AlphaFoldDB" id="A0A834EF29"/>
<comment type="caution">
    <text evidence="2">The sequence shown here is derived from an EMBL/GenBank/DDBJ whole genome shotgun (WGS) entry which is preliminary data.</text>
</comment>
<dbReference type="Proteomes" id="UP000664940">
    <property type="component" value="Unassembled WGS sequence"/>
</dbReference>
<protein>
    <submittedName>
        <fullName evidence="2">Uncharacterized protein</fullName>
    </submittedName>
</protein>
<reference evidence="2 3" key="1">
    <citation type="journal article" date="2020" name="Nature">
        <title>Six reference-quality genomes reveal evolution of bat adaptations.</title>
        <authorList>
            <person name="Jebb D."/>
            <person name="Huang Z."/>
            <person name="Pippel M."/>
            <person name="Hughes G.M."/>
            <person name="Lavrichenko K."/>
            <person name="Devanna P."/>
            <person name="Winkler S."/>
            <person name="Jermiin L.S."/>
            <person name="Skirmuntt E.C."/>
            <person name="Katzourakis A."/>
            <person name="Burkitt-Gray L."/>
            <person name="Ray D.A."/>
            <person name="Sullivan K.A.M."/>
            <person name="Roscito J.G."/>
            <person name="Kirilenko B.M."/>
            <person name="Davalos L.M."/>
            <person name="Corthals A.P."/>
            <person name="Power M.L."/>
            <person name="Jones G."/>
            <person name="Ransome R.D."/>
            <person name="Dechmann D.K.N."/>
            <person name="Locatelli A.G."/>
            <person name="Puechmaille S.J."/>
            <person name="Fedrigo O."/>
            <person name="Jarvis E.D."/>
            <person name="Hiller M."/>
            <person name="Vernes S.C."/>
            <person name="Myers E.W."/>
            <person name="Teeling E.C."/>
        </authorList>
    </citation>
    <scope>NUCLEOTIDE SEQUENCE [LARGE SCALE GENOMIC DNA]</scope>
    <source>
        <strain evidence="2">Bat1K_MPI-CBG_1</strain>
    </source>
</reference>
<name>A0A834EF29_9CHIR</name>
<dbReference type="EMBL" id="JABVXQ010000004">
    <property type="protein sequence ID" value="KAF6114776.1"/>
    <property type="molecule type" value="Genomic_DNA"/>
</dbReference>
<organism evidence="2 3">
    <name type="scientific">Phyllostomus discolor</name>
    <name type="common">pale spear-nosed bat</name>
    <dbReference type="NCBI Taxonomy" id="89673"/>
    <lineage>
        <taxon>Eukaryota</taxon>
        <taxon>Metazoa</taxon>
        <taxon>Chordata</taxon>
        <taxon>Craniata</taxon>
        <taxon>Vertebrata</taxon>
        <taxon>Euteleostomi</taxon>
        <taxon>Mammalia</taxon>
        <taxon>Eutheria</taxon>
        <taxon>Laurasiatheria</taxon>
        <taxon>Chiroptera</taxon>
        <taxon>Yangochiroptera</taxon>
        <taxon>Phyllostomidae</taxon>
        <taxon>Phyllostominae</taxon>
        <taxon>Phyllostomus</taxon>
    </lineage>
</organism>
<sequence>MPEQGPGELTDATGTTTASKARPPALLRDLPLPSPGLPLASWDWFPEPISTTLDWGSATSFVTPSTVLGGEASVPFFWSQTDSVSRLTSEDLFRLSVGNPSKLKRKVAIHFSGPFLRDFLIQGEVGSRWGTLGPG</sequence>
<feature type="region of interest" description="Disordered" evidence="1">
    <location>
        <begin position="1"/>
        <end position="27"/>
    </location>
</feature>
<evidence type="ECO:0000313" key="2">
    <source>
        <dbReference type="EMBL" id="KAF6114776.1"/>
    </source>
</evidence>
<evidence type="ECO:0000256" key="1">
    <source>
        <dbReference type="SAM" id="MobiDB-lite"/>
    </source>
</evidence>